<gene>
    <name evidence="2" type="ORF">HUJ06_020267</name>
</gene>
<reference evidence="2 3" key="1">
    <citation type="journal article" date="2020" name="Mol. Biol. Evol.">
        <title>Distinct Expression and Methylation Patterns for Genes with Different Fates following a Single Whole-Genome Duplication in Flowering Plants.</title>
        <authorList>
            <person name="Shi T."/>
            <person name="Rahmani R.S."/>
            <person name="Gugger P.F."/>
            <person name="Wang M."/>
            <person name="Li H."/>
            <person name="Zhang Y."/>
            <person name="Li Z."/>
            <person name="Wang Q."/>
            <person name="Van de Peer Y."/>
            <person name="Marchal K."/>
            <person name="Chen J."/>
        </authorList>
    </citation>
    <scope>NUCLEOTIDE SEQUENCE [LARGE SCALE GENOMIC DNA]</scope>
    <source>
        <tissue evidence="2">Leaf</tissue>
    </source>
</reference>
<proteinExistence type="predicted"/>
<dbReference type="AlphaFoldDB" id="A0A822XBM3"/>
<organism evidence="2 3">
    <name type="scientific">Nelumbo nucifera</name>
    <name type="common">Sacred lotus</name>
    <dbReference type="NCBI Taxonomy" id="4432"/>
    <lineage>
        <taxon>Eukaryota</taxon>
        <taxon>Viridiplantae</taxon>
        <taxon>Streptophyta</taxon>
        <taxon>Embryophyta</taxon>
        <taxon>Tracheophyta</taxon>
        <taxon>Spermatophyta</taxon>
        <taxon>Magnoliopsida</taxon>
        <taxon>Proteales</taxon>
        <taxon>Nelumbonaceae</taxon>
        <taxon>Nelumbo</taxon>
    </lineage>
</organism>
<evidence type="ECO:0000256" key="1">
    <source>
        <dbReference type="SAM" id="MobiDB-lite"/>
    </source>
</evidence>
<feature type="region of interest" description="Disordered" evidence="1">
    <location>
        <begin position="1"/>
        <end position="33"/>
    </location>
</feature>
<evidence type="ECO:0000313" key="3">
    <source>
        <dbReference type="Proteomes" id="UP000607653"/>
    </source>
</evidence>
<name>A0A822XBM3_NELNU</name>
<sequence length="33" mass="3865">MEEVRERDLVPGPFPRDLVKNKREDRAGDVLEV</sequence>
<feature type="compositionally biased region" description="Basic and acidic residues" evidence="1">
    <location>
        <begin position="17"/>
        <end position="33"/>
    </location>
</feature>
<accession>A0A822XBM3</accession>
<protein>
    <submittedName>
        <fullName evidence="2">Uncharacterized protein</fullName>
    </submittedName>
</protein>
<comment type="caution">
    <text evidence="2">The sequence shown here is derived from an EMBL/GenBank/DDBJ whole genome shotgun (WGS) entry which is preliminary data.</text>
</comment>
<evidence type="ECO:0000313" key="2">
    <source>
        <dbReference type="EMBL" id="DAD18804.1"/>
    </source>
</evidence>
<keyword evidence="3" id="KW-1185">Reference proteome</keyword>
<dbReference type="EMBL" id="DUZY01000001">
    <property type="protein sequence ID" value="DAD18804.1"/>
    <property type="molecule type" value="Genomic_DNA"/>
</dbReference>
<dbReference type="Proteomes" id="UP000607653">
    <property type="component" value="Unassembled WGS sequence"/>
</dbReference>